<protein>
    <submittedName>
        <fullName evidence="3">Uncharacterized protein</fullName>
    </submittedName>
</protein>
<sequence length="79" mass="8082">MKEEANDSYQKNEAAFSRENENTSTTIASTAMVTASLIGAGIGVIAASTPILGAAAISAGAASALKIIQRRGKERKATQ</sequence>
<feature type="transmembrane region" description="Helical" evidence="2">
    <location>
        <begin position="26"/>
        <end position="45"/>
    </location>
</feature>
<dbReference type="EMBL" id="RCBY01000139">
    <property type="protein sequence ID" value="RQH33778.1"/>
    <property type="molecule type" value="Genomic_DNA"/>
</dbReference>
<comment type="caution">
    <text evidence="3">The sequence shown here is derived from an EMBL/GenBank/DDBJ whole genome shotgun (WGS) entry which is preliminary data.</text>
</comment>
<gene>
    <name evidence="3" type="ORF">D5R40_21140</name>
</gene>
<name>A0A3N6P5N1_9CYAN</name>
<evidence type="ECO:0000256" key="2">
    <source>
        <dbReference type="SAM" id="Phobius"/>
    </source>
</evidence>
<accession>A0A3N6P5N1</accession>
<organism evidence="3 4">
    <name type="scientific">Okeania hirsuta</name>
    <dbReference type="NCBI Taxonomy" id="1458930"/>
    <lineage>
        <taxon>Bacteria</taxon>
        <taxon>Bacillati</taxon>
        <taxon>Cyanobacteriota</taxon>
        <taxon>Cyanophyceae</taxon>
        <taxon>Oscillatoriophycideae</taxon>
        <taxon>Oscillatoriales</taxon>
        <taxon>Microcoleaceae</taxon>
        <taxon>Okeania</taxon>
    </lineage>
</organism>
<keyword evidence="2" id="KW-0472">Membrane</keyword>
<keyword evidence="4" id="KW-1185">Reference proteome</keyword>
<dbReference type="AlphaFoldDB" id="A0A3N6P5N1"/>
<evidence type="ECO:0000256" key="1">
    <source>
        <dbReference type="SAM" id="MobiDB-lite"/>
    </source>
</evidence>
<evidence type="ECO:0000313" key="4">
    <source>
        <dbReference type="Proteomes" id="UP000269154"/>
    </source>
</evidence>
<evidence type="ECO:0000313" key="3">
    <source>
        <dbReference type="EMBL" id="RQH33778.1"/>
    </source>
</evidence>
<feature type="transmembrane region" description="Helical" evidence="2">
    <location>
        <begin position="51"/>
        <end position="68"/>
    </location>
</feature>
<feature type="region of interest" description="Disordered" evidence="1">
    <location>
        <begin position="1"/>
        <end position="23"/>
    </location>
</feature>
<dbReference type="RefSeq" id="WP_124142843.1">
    <property type="nucleotide sequence ID" value="NZ_CAWOKI010000101.1"/>
</dbReference>
<proteinExistence type="predicted"/>
<keyword evidence="2" id="KW-1133">Transmembrane helix</keyword>
<dbReference type="Proteomes" id="UP000269154">
    <property type="component" value="Unassembled WGS sequence"/>
</dbReference>
<keyword evidence="2" id="KW-0812">Transmembrane</keyword>
<reference evidence="3 4" key="1">
    <citation type="journal article" date="2018" name="ACS Chem. Biol.">
        <title>Ketoreductase domain dysfunction expands chemodiversity: malyngamide biosynthesis in the cyanobacterium Okeania hirsuta.</title>
        <authorList>
            <person name="Moss N.A."/>
            <person name="Leao T."/>
            <person name="Rankin M."/>
            <person name="McCullough T.M."/>
            <person name="Qu P."/>
            <person name="Korobeynikov A."/>
            <person name="Smith J.L."/>
            <person name="Gerwick L."/>
            <person name="Gerwick W.H."/>
        </authorList>
    </citation>
    <scope>NUCLEOTIDE SEQUENCE [LARGE SCALE GENOMIC DNA]</scope>
    <source>
        <strain evidence="3 4">PAB10Feb10-1</strain>
    </source>
</reference>